<name>A0A543HY84_9MICO</name>
<evidence type="ECO:0000313" key="2">
    <source>
        <dbReference type="EMBL" id="TQM63205.1"/>
    </source>
</evidence>
<protein>
    <submittedName>
        <fullName evidence="2">Uncharacterized protein</fullName>
    </submittedName>
</protein>
<feature type="region of interest" description="Disordered" evidence="1">
    <location>
        <begin position="31"/>
        <end position="50"/>
    </location>
</feature>
<dbReference type="EMBL" id="VFPN01000002">
    <property type="protein sequence ID" value="TQM63205.1"/>
    <property type="molecule type" value="Genomic_DNA"/>
</dbReference>
<proteinExistence type="predicted"/>
<evidence type="ECO:0000256" key="1">
    <source>
        <dbReference type="SAM" id="MobiDB-lite"/>
    </source>
</evidence>
<evidence type="ECO:0000313" key="3">
    <source>
        <dbReference type="Proteomes" id="UP000318331"/>
    </source>
</evidence>
<keyword evidence="3" id="KW-1185">Reference proteome</keyword>
<dbReference type="Proteomes" id="UP000318331">
    <property type="component" value="Unassembled WGS sequence"/>
</dbReference>
<dbReference type="AlphaFoldDB" id="A0A543HY84"/>
<comment type="caution">
    <text evidence="2">The sequence shown here is derived from an EMBL/GenBank/DDBJ whole genome shotgun (WGS) entry which is preliminary data.</text>
</comment>
<sequence length="50" mass="5300">MRDDNHEMLVADVAVVEEGIEPRPQLLTLLNQNPSDDNEGGCCGGGSCSL</sequence>
<gene>
    <name evidence="2" type="ORF">FB466_1461</name>
</gene>
<reference evidence="2 3" key="1">
    <citation type="submission" date="2019-06" db="EMBL/GenBank/DDBJ databases">
        <title>Sequencing the genomes of 1000 actinobacteria strains.</title>
        <authorList>
            <person name="Klenk H.-P."/>
        </authorList>
    </citation>
    <scope>NUCLEOTIDE SEQUENCE [LARGE SCALE GENOMIC DNA]</scope>
    <source>
        <strain evidence="2 3">DSM 18031</strain>
    </source>
</reference>
<feature type="compositionally biased region" description="Gly residues" evidence="1">
    <location>
        <begin position="41"/>
        <end position="50"/>
    </location>
</feature>
<accession>A0A543HY84</accession>
<organism evidence="2 3">
    <name type="scientific">Klugiella xanthotipulae</name>
    <dbReference type="NCBI Taxonomy" id="244735"/>
    <lineage>
        <taxon>Bacteria</taxon>
        <taxon>Bacillati</taxon>
        <taxon>Actinomycetota</taxon>
        <taxon>Actinomycetes</taxon>
        <taxon>Micrococcales</taxon>
        <taxon>Microbacteriaceae</taxon>
        <taxon>Klugiella</taxon>
    </lineage>
</organism>